<dbReference type="InterPro" id="IPR052264">
    <property type="entry name" value="UPF0175_domain"/>
</dbReference>
<dbReference type="PANTHER" id="PTHR37525:SF1">
    <property type="entry name" value="UPF0175 PROTEIN SSL1255"/>
    <property type="match status" value="1"/>
</dbReference>
<dbReference type="PANTHER" id="PTHR37525">
    <property type="entry name" value="UPF0175 PROTEIN SSL1255"/>
    <property type="match status" value="1"/>
</dbReference>
<dbReference type="RefSeq" id="WP_048090580.1">
    <property type="nucleotide sequence ID" value="NZ_JMIY01000003.1"/>
</dbReference>
<dbReference type="Proteomes" id="UP000027153">
    <property type="component" value="Unassembled WGS sequence"/>
</dbReference>
<proteinExistence type="inferred from homology"/>
<dbReference type="Pfam" id="PF03683">
    <property type="entry name" value="UPF0175"/>
    <property type="match status" value="1"/>
</dbReference>
<sequence length="84" mass="9598">MKLVEIPDDILTSIKIPKMELERTLKIELAIVLYQRGAISLGNARKLAGLSKWEFLEELGRRKISRHYTKKELGEDLAFAKSSV</sequence>
<protein>
    <submittedName>
        <fullName evidence="2">Uncharacterized small protein</fullName>
    </submittedName>
</protein>
<dbReference type="InterPro" id="IPR005368">
    <property type="entry name" value="UPF0175"/>
</dbReference>
<accession>A0A062V4B5</accession>
<dbReference type="OrthoDB" id="93800at2157"/>
<evidence type="ECO:0000256" key="1">
    <source>
        <dbReference type="ARBA" id="ARBA00005651"/>
    </source>
</evidence>
<organism evidence="2 3">
    <name type="scientific">Candidatus Methanoperedens nitratireducens</name>
    <dbReference type="NCBI Taxonomy" id="1392998"/>
    <lineage>
        <taxon>Archaea</taxon>
        <taxon>Methanobacteriati</taxon>
        <taxon>Methanobacteriota</taxon>
        <taxon>Stenosarchaea group</taxon>
        <taxon>Methanomicrobia</taxon>
        <taxon>Methanosarcinales</taxon>
        <taxon>ANME-2 cluster</taxon>
        <taxon>Candidatus Methanoperedentaceae</taxon>
        <taxon>Candidatus Methanoperedens</taxon>
    </lineage>
</organism>
<comment type="caution">
    <text evidence="2">The sequence shown here is derived from an EMBL/GenBank/DDBJ whole genome shotgun (WGS) entry which is preliminary data.</text>
</comment>
<dbReference type="AlphaFoldDB" id="A0A062V4B5"/>
<name>A0A062V4B5_9EURY</name>
<reference evidence="2 3" key="1">
    <citation type="journal article" date="2013" name="Nature">
        <title>Anaerobic oxidation of methane coupled to nitrate reduction in a novel archaeal lineage.</title>
        <authorList>
            <person name="Haroon M.F."/>
            <person name="Hu S."/>
            <person name="Shi Y."/>
            <person name="Imelfort M."/>
            <person name="Keller J."/>
            <person name="Hugenholtz P."/>
            <person name="Yuan Z."/>
            <person name="Tyson G.W."/>
        </authorList>
    </citation>
    <scope>NUCLEOTIDE SEQUENCE [LARGE SCALE GENOMIC DNA]</scope>
    <source>
        <strain evidence="2 3">ANME-2d</strain>
    </source>
</reference>
<gene>
    <name evidence="2" type="ORF">ANME2D_01596</name>
</gene>
<dbReference type="EMBL" id="JMIY01000003">
    <property type="protein sequence ID" value="KCZ72192.1"/>
    <property type="molecule type" value="Genomic_DNA"/>
</dbReference>
<keyword evidence="3" id="KW-1185">Reference proteome</keyword>
<evidence type="ECO:0000313" key="3">
    <source>
        <dbReference type="Proteomes" id="UP000027153"/>
    </source>
</evidence>
<evidence type="ECO:0000313" key="2">
    <source>
        <dbReference type="EMBL" id="KCZ72192.1"/>
    </source>
</evidence>
<comment type="similarity">
    <text evidence="1">Belongs to the UPF0175 family.</text>
</comment>